<dbReference type="Pfam" id="PF13620">
    <property type="entry name" value="CarboxypepD_reg"/>
    <property type="match status" value="3"/>
</dbReference>
<dbReference type="Gene3D" id="2.60.40.1120">
    <property type="entry name" value="Carboxypeptidase-like, regulatory domain"/>
    <property type="match status" value="8"/>
</dbReference>
<dbReference type="InterPro" id="IPR051417">
    <property type="entry name" value="SDr/BOS_complex"/>
</dbReference>
<feature type="compositionally biased region" description="Polar residues" evidence="2">
    <location>
        <begin position="250"/>
        <end position="261"/>
    </location>
</feature>
<feature type="region of interest" description="Disordered" evidence="2">
    <location>
        <begin position="215"/>
        <end position="271"/>
    </location>
</feature>
<feature type="region of interest" description="Disordered" evidence="2">
    <location>
        <begin position="828"/>
        <end position="857"/>
    </location>
</feature>
<dbReference type="Gene3D" id="2.50.20.10">
    <property type="entry name" value="Lipoprotein localisation LolA/LolB/LppX"/>
    <property type="match status" value="1"/>
</dbReference>
<dbReference type="GO" id="GO:0030246">
    <property type="term" value="F:carbohydrate binding"/>
    <property type="evidence" value="ECO:0007669"/>
    <property type="project" value="InterPro"/>
</dbReference>
<sequence>MRPSPAKLAVAAAIVIAVMAGVHLLGGAADGTSRAFAAIARNVNQSSTVQFTIHSADYTGRVYEKDGYLVRSEFQSPQAAPFDAVLMDKRAGNYLYMDSQRKVAWHPNVEFRHAPSSIYDLFTDYRNMPGYSVKTLGEKRIGNQLAAGFRLTTYVPHVGPLQCDIWTDPQTKLPVRIDTTASTPQGDPVEQTITDIQFDQPLDDILFDFTPEGYDIVAPTDLNGPPGEPAPTTDVEPTPEEPAAQLPASVETSTEPQDANITPTPTPQPPTGVAGIVVNKLTQQPVEGAMIRHKISDPNTATCSDQRGRFLLTDLDASGQYYLYLTAQGYVSQRIATTIVASRIVENIRFELDPGSRVEGIVTDAQGVPVAGATVKTFHFTNVAFVTGPDGRYEIDGLNPVTDAYSLHVTHPDYPAVSIRFVPAPVGQTVRQNVVLQPGVDVYGTVTDAQGRSLEGVTVGNTDSRAMWNCITDQTDAEGNYLLENVDLGELVLWAVHSDHALYVERTTLSPGQDSVRIDLQLEPPVPLHIRVVDQAGAPVPGVTVVIHEYNGVSNMTWQRPTTDANGCVAIPSGAAEGTIRLNPFGGGISSELQEFELGQEEYVVQVYRAGRIYGKAVSAATGEPIEEFTVKMTSSQVEKSPSGYSATWSREGIIFNSPDGHFDTGRESLPIGGSYRVTVFAEGYDPLTLDPVEVQPTSEDPNRARFDLVQATLLPGVVVDAQGQPIENATVAIFSDVERYDPRYWRTFTTDAHGVFVIAGFAKEQHYVYITAQGYAPHYCHRTQLETESDAPPRMVLTEGATIFGTVVDAQGRPRVGLTVNVTKTSDVQTGPDYPRLTSRKSTETDPNGRYELSGLSPGTCDVRLSGSGNITLATKSVQLEAGQATQVDFGDEEGFAVTGVLRRGPAPIAEADITLYLADGNRRQAQTDGQGRFRFDGIATGQHRLSIRWSEAPPWQSNARNSIERHSIEVDGDMHLDLDLGDGIVRAFIPPSVRDHDGLSVNVRRWTEIPDENEMNRHWENDHQARESSRIEANGFFVCERLRPGQYYLTLSDENRVLGITDVFEMGSSDHRDDIVFHLGHARLSIRVVDAQTARAIPQAFYAIENDLEWPFHDKRLTARSNRAAMETNAQGRATYEGLPPGRYQVSCGAVEYLWASSDFVEVENARLAQVTVALQPAAMARFTLSEHLRSRVDTDSVFIYCQVTDLDTQTTVPMRFGSYRSQQHTVRFSLAESDEDAFSQLHLPGGRYRFDYEMRPYNTARNTVEMPVYKGTATAELTTGQTAVVPLDD</sequence>
<dbReference type="RefSeq" id="WP_349245779.1">
    <property type="nucleotide sequence ID" value="NZ_JASCXX010000019.1"/>
</dbReference>
<feature type="compositionally biased region" description="Low complexity" evidence="2">
    <location>
        <begin position="230"/>
        <end position="244"/>
    </location>
</feature>
<keyword evidence="1" id="KW-0732">Signal</keyword>
<dbReference type="InterPro" id="IPR013784">
    <property type="entry name" value="Carb-bd-like_fold"/>
</dbReference>
<comment type="caution">
    <text evidence="3">The sequence shown here is derived from an EMBL/GenBank/DDBJ whole genome shotgun (WGS) entry which is preliminary data.</text>
</comment>
<keyword evidence="4" id="KW-1185">Reference proteome</keyword>
<dbReference type="SUPFAM" id="SSF49478">
    <property type="entry name" value="Cna protein B-type domain"/>
    <property type="match status" value="1"/>
</dbReference>
<dbReference type="Proteomes" id="UP001431776">
    <property type="component" value="Unassembled WGS sequence"/>
</dbReference>
<protein>
    <submittedName>
        <fullName evidence="3">Carboxypeptidase regulatory-like domain-containing protein</fullName>
    </submittedName>
</protein>
<dbReference type="PANTHER" id="PTHR23303">
    <property type="entry name" value="CARBOXYPEPTIDASE REGULATORY REGION-CONTAINING"/>
    <property type="match status" value="1"/>
</dbReference>
<accession>A0AAW6U3W8</accession>
<evidence type="ECO:0000313" key="3">
    <source>
        <dbReference type="EMBL" id="MDI6450369.1"/>
    </source>
</evidence>
<evidence type="ECO:0000313" key="4">
    <source>
        <dbReference type="Proteomes" id="UP001431776"/>
    </source>
</evidence>
<keyword evidence="3" id="KW-0378">Hydrolase</keyword>
<organism evidence="3 4">
    <name type="scientific">Anaerobaca lacustris</name>
    <dbReference type="NCBI Taxonomy" id="3044600"/>
    <lineage>
        <taxon>Bacteria</taxon>
        <taxon>Pseudomonadati</taxon>
        <taxon>Planctomycetota</taxon>
        <taxon>Phycisphaerae</taxon>
        <taxon>Sedimentisphaerales</taxon>
        <taxon>Anaerobacaceae</taxon>
        <taxon>Anaerobaca</taxon>
    </lineage>
</organism>
<keyword evidence="3" id="KW-0121">Carboxypeptidase</keyword>
<dbReference type="PANTHER" id="PTHR23303:SF14">
    <property type="entry name" value="BOS COMPLEX SUBUNIT NOMO1-RELATED"/>
    <property type="match status" value="1"/>
</dbReference>
<name>A0AAW6U3W8_9BACT</name>
<evidence type="ECO:0000256" key="1">
    <source>
        <dbReference type="ARBA" id="ARBA00022729"/>
    </source>
</evidence>
<dbReference type="GO" id="GO:0004180">
    <property type="term" value="F:carboxypeptidase activity"/>
    <property type="evidence" value="ECO:0007669"/>
    <property type="project" value="UniProtKB-KW"/>
</dbReference>
<dbReference type="SUPFAM" id="SSF49464">
    <property type="entry name" value="Carboxypeptidase regulatory domain-like"/>
    <property type="match status" value="3"/>
</dbReference>
<proteinExistence type="predicted"/>
<dbReference type="SUPFAM" id="SSF49452">
    <property type="entry name" value="Starch-binding domain-like"/>
    <property type="match status" value="2"/>
</dbReference>
<dbReference type="EMBL" id="JASCXX010000019">
    <property type="protein sequence ID" value="MDI6450369.1"/>
    <property type="molecule type" value="Genomic_DNA"/>
</dbReference>
<reference evidence="3" key="1">
    <citation type="submission" date="2023-05" db="EMBL/GenBank/DDBJ databases">
        <title>Anaerotaeda fermentans gen. nov., sp. nov., a novel anaerobic planctomycete of the new family within the order Sedimentisphaerales isolated from Taman Peninsula, Russia.</title>
        <authorList>
            <person name="Khomyakova M.A."/>
            <person name="Merkel A.Y."/>
            <person name="Slobodkin A.I."/>
        </authorList>
    </citation>
    <scope>NUCLEOTIDE SEQUENCE</scope>
    <source>
        <strain evidence="3">M17dextr</strain>
    </source>
</reference>
<dbReference type="InterPro" id="IPR008969">
    <property type="entry name" value="CarboxyPept-like_regulatory"/>
</dbReference>
<keyword evidence="3" id="KW-0645">Protease</keyword>
<evidence type="ECO:0000256" key="2">
    <source>
        <dbReference type="SAM" id="MobiDB-lite"/>
    </source>
</evidence>
<gene>
    <name evidence="3" type="ORF">QJ522_15010</name>
</gene>